<reference evidence="2 3" key="1">
    <citation type="submission" date="2018-05" db="EMBL/GenBank/DDBJ databases">
        <title>Complete Genome Sequences of Extremely Thermoacidophilic, Metal-Mobilizing Type-Strain Members of the Archaeal Family Sulfolobaceae: Acidianus brierleyi DSM-1651T, Acidianus sulfidivorans DSM-18786T, Metallosphaera hakonensis DSM-7519T, and Metallosphaera prunae DSM-10039T.</title>
        <authorList>
            <person name="Counts J.A."/>
            <person name="Kelly R.M."/>
        </authorList>
    </citation>
    <scope>NUCLEOTIDE SEQUENCE [LARGE SCALE GENOMIC DNA]</scope>
    <source>
        <strain evidence="2 3">HO1-1</strain>
    </source>
</reference>
<dbReference type="KEGG" id="mhk:DFR87_06140"/>
<name>A0A2U9ITJ4_9CREN</name>
<feature type="domain" description="DUF1156" evidence="1">
    <location>
        <begin position="2"/>
        <end position="38"/>
    </location>
</feature>
<evidence type="ECO:0000259" key="1">
    <source>
        <dbReference type="Pfam" id="PF06634"/>
    </source>
</evidence>
<accession>A0A2U9ITJ4</accession>
<keyword evidence="3" id="KW-1185">Reference proteome</keyword>
<reference evidence="3" key="2">
    <citation type="submission" date="2020-03" db="EMBL/GenBank/DDBJ databases">
        <title>Complete Genome Sequences of Extremely Thermoacidophilic, Metal-Mobilizing Type-Strain Members of the Archaeal Family Sulfolobaceae: Acidianus brierleyi DSM-1651T, Acidianus sulfidivorans DSM-18786T, Metallosphaera hakonensis DSM-7519T, and Metallosphaera prunae DSM-10039T.</title>
        <authorList>
            <person name="Counts J.A."/>
            <person name="Kelly R.M."/>
        </authorList>
    </citation>
    <scope>NUCLEOTIDE SEQUENCE [LARGE SCALE GENOMIC DNA]</scope>
    <source>
        <strain evidence="3">HO1-1</strain>
    </source>
</reference>
<keyword evidence="2" id="KW-0808">Transferase</keyword>
<dbReference type="InterPro" id="IPR002052">
    <property type="entry name" value="DNA_methylase_N6_adenine_CS"/>
</dbReference>
<dbReference type="GO" id="GO:0003676">
    <property type="term" value="F:nucleic acid binding"/>
    <property type="evidence" value="ECO:0007669"/>
    <property type="project" value="InterPro"/>
</dbReference>
<protein>
    <submittedName>
        <fullName evidence="2">DNA methylase</fullName>
    </submittedName>
</protein>
<reference evidence="3" key="3">
    <citation type="submission" date="2020-03" db="EMBL/GenBank/DDBJ databases">
        <title>Sequencing and Assembly of Multiple Reported Metal-Biooxidizing Members of the Extremely Thermoacidophilic Archaeal Family Sulfolobaceae.</title>
        <authorList>
            <person name="Counts J.A."/>
            <person name="Kelly R.M."/>
        </authorList>
    </citation>
    <scope>NUCLEOTIDE SEQUENCE [LARGE SCALE GENOMIC DNA]</scope>
    <source>
        <strain evidence="3">HO1-1</strain>
    </source>
</reference>
<proteinExistence type="predicted"/>
<dbReference type="Gene3D" id="3.40.50.150">
    <property type="entry name" value="Vaccinia Virus protein VP39"/>
    <property type="match status" value="2"/>
</dbReference>
<dbReference type="GO" id="GO:0032259">
    <property type="term" value="P:methylation"/>
    <property type="evidence" value="ECO:0007669"/>
    <property type="project" value="UniProtKB-KW"/>
</dbReference>
<dbReference type="GeneID" id="36834904"/>
<dbReference type="EMBL" id="CP029287">
    <property type="protein sequence ID" value="AWR99356.1"/>
    <property type="molecule type" value="Genomic_DNA"/>
</dbReference>
<gene>
    <name evidence="2" type="ORF">DFR87_06140</name>
</gene>
<dbReference type="RefSeq" id="WP_110369140.1">
    <property type="nucleotide sequence ID" value="NZ_CP029287.2"/>
</dbReference>
<dbReference type="Pfam" id="PF06634">
    <property type="entry name" value="DUF1156"/>
    <property type="match status" value="1"/>
</dbReference>
<dbReference type="Proteomes" id="UP000247586">
    <property type="component" value="Chromosome"/>
</dbReference>
<dbReference type="GO" id="GO:0008168">
    <property type="term" value="F:methyltransferase activity"/>
    <property type="evidence" value="ECO:0007669"/>
    <property type="project" value="UniProtKB-KW"/>
</dbReference>
<sequence length="841" mass="97102">MAKKEKNGRPPISEIHYWPTRKPLIVSRAVLLASISDRLQIEDFIKLISNDGKVPTFKSEPWKSGLYKKIYEDARRRGEEIYGDLTIYDPFAGSGMIGFEALRLGFNVELSDYNPVAYAIMKATLEYPKKYGKKLAEDVKEEGERIIDELRRELAELYPDHEGKEVKAYIWAWVVECKWCKKITPLVNDWTLLKDKGTITYIRPEDGLNFRCYESEKIDIKGNVDRGKALCLHCGREISNEYIREDIRTNKREILLAVALEGRTFSTDIKKHEEMVRKAHEILEKKKEELAQFIPSQEIPSEIRSSNYLTSWGDLFNDRQLLVLTSLVKKIKETVERYRREKGEEYARAMAVAFAMWVGKIVSRNCRATIWDSSRFGIGHALANQISIMWKHAETNPFAKFSGSLSGMLKDVVDALKFSAEKLSDTKGKVEIRLTSALSSSNKKYKLIVTDPPYYDDKAYGEISEFFYVWERYILEDLFPEFSASKVDVSESIDALGDRTPEIFYSRLESALRNLYNSLDDNGLLVLFFAHSNLQVWEHVLDSLYRVGFHITSAIPLATENENNVLARGKRSVYYSLVLTARKRLNNLETEEGQILDEIREEIERNYESISKLNYERGELYLWAVGVALSVVTKYSKIRSFSTKRISETALNYAQTVTSSIFLEKDMDKVIGRRLNLDEETLFYLSVLSGGKRELDTDTFNQLLKASKNIDQNSLERKRLIRKTSGKKTSIIVNDAYSRSELVEREGITNIMGNSAVDWVHRCVIQFNARPSMSVVEEHAKGAGMSIEDFQDLLKIIHFYESKMKEQERGKEYNTIGNILDYIHKLQDRRDGRIDHFFKQS</sequence>
<evidence type="ECO:0000313" key="2">
    <source>
        <dbReference type="EMBL" id="AWR99356.1"/>
    </source>
</evidence>
<dbReference type="InterPro" id="IPR009537">
    <property type="entry name" value="DUF1156"/>
</dbReference>
<organism evidence="2 3">
    <name type="scientific">Metallosphaera hakonensis JCM 8857 = DSM 7519</name>
    <dbReference type="NCBI Taxonomy" id="1293036"/>
    <lineage>
        <taxon>Archaea</taxon>
        <taxon>Thermoproteota</taxon>
        <taxon>Thermoprotei</taxon>
        <taxon>Sulfolobales</taxon>
        <taxon>Sulfolobaceae</taxon>
        <taxon>Metallosphaera</taxon>
    </lineage>
</organism>
<evidence type="ECO:0000313" key="3">
    <source>
        <dbReference type="Proteomes" id="UP000247586"/>
    </source>
</evidence>
<dbReference type="AlphaFoldDB" id="A0A2U9ITJ4"/>
<dbReference type="STRING" id="1293036.GCA_001315825_02946"/>
<dbReference type="PROSITE" id="PS00092">
    <property type="entry name" value="N6_MTASE"/>
    <property type="match status" value="1"/>
</dbReference>
<dbReference type="SUPFAM" id="SSF53335">
    <property type="entry name" value="S-adenosyl-L-methionine-dependent methyltransferases"/>
    <property type="match status" value="2"/>
</dbReference>
<keyword evidence="2" id="KW-0489">Methyltransferase</keyword>
<dbReference type="REBASE" id="255018">
    <property type="entry name" value="M.MhaHO11ORF6140P"/>
</dbReference>
<dbReference type="OrthoDB" id="93530at2157"/>
<dbReference type="InterPro" id="IPR029063">
    <property type="entry name" value="SAM-dependent_MTases_sf"/>
</dbReference>